<protein>
    <recommendedName>
        <fullName evidence="4">Holin</fullName>
    </recommendedName>
</protein>
<keyword evidence="1" id="KW-0472">Membrane</keyword>
<sequence>MNLEKWAKETLIKTIKTMAQTGLGLLGTSALISDVNWQVWMSGVLMAGFACILMNISQFKE</sequence>
<gene>
    <name evidence="2" type="ORF">A9Q68_08655</name>
</gene>
<comment type="caution">
    <text evidence="2">The sequence shown here is derived from an EMBL/GenBank/DDBJ whole genome shotgun (WGS) entry which is preliminary data.</text>
</comment>
<evidence type="ECO:0000313" key="3">
    <source>
        <dbReference type="Proteomes" id="UP000182015"/>
    </source>
</evidence>
<dbReference type="AlphaFoldDB" id="A0A1L8MKK5"/>
<dbReference type="RefSeq" id="WP_071794321.1">
    <property type="nucleotide sequence ID" value="NZ_LZDD01000003.1"/>
</dbReference>
<feature type="transmembrane region" description="Helical" evidence="1">
    <location>
        <begin position="37"/>
        <end position="56"/>
    </location>
</feature>
<name>A0A1L8MKK5_9STRE</name>
<organism evidence="2 3">
    <name type="scientific">Streptococcus bovimastitidis</name>
    <dbReference type="NCBI Taxonomy" id="1856638"/>
    <lineage>
        <taxon>Bacteria</taxon>
        <taxon>Bacillati</taxon>
        <taxon>Bacillota</taxon>
        <taxon>Bacilli</taxon>
        <taxon>Lactobacillales</taxon>
        <taxon>Streptococcaceae</taxon>
        <taxon>Streptococcus</taxon>
    </lineage>
</organism>
<dbReference type="EMBL" id="LZDD01000003">
    <property type="protein sequence ID" value="OJF71258.1"/>
    <property type="molecule type" value="Genomic_DNA"/>
</dbReference>
<keyword evidence="1" id="KW-1133">Transmembrane helix</keyword>
<dbReference type="STRING" id="1856638.A9Q68_08655"/>
<accession>A0A1L8MKK5</accession>
<dbReference type="OrthoDB" id="1915214at2"/>
<dbReference type="Proteomes" id="UP000182015">
    <property type="component" value="Unassembled WGS sequence"/>
</dbReference>
<proteinExistence type="predicted"/>
<keyword evidence="3" id="KW-1185">Reference proteome</keyword>
<evidence type="ECO:0000313" key="2">
    <source>
        <dbReference type="EMBL" id="OJF71258.1"/>
    </source>
</evidence>
<keyword evidence="1" id="KW-0812">Transmembrane</keyword>
<reference evidence="3" key="1">
    <citation type="submission" date="2016-06" db="EMBL/GenBank/DDBJ databases">
        <authorList>
            <person name="de Vries S.P.W."/>
            <person name="Hadjirin N.F."/>
            <person name="Lay E.M."/>
            <person name="Zadoks R.N."/>
            <person name="Peacock S.J."/>
            <person name="Parkhill J."/>
            <person name="Grant A.J."/>
            <person name="Mcdougall S."/>
            <person name="Holmes M.A."/>
        </authorList>
    </citation>
    <scope>NUCLEOTIDE SEQUENCE [LARGE SCALE GENOMIC DNA]</scope>
    <source>
        <strain evidence="3">NZ1587</strain>
    </source>
</reference>
<evidence type="ECO:0000256" key="1">
    <source>
        <dbReference type="SAM" id="Phobius"/>
    </source>
</evidence>
<evidence type="ECO:0008006" key="4">
    <source>
        <dbReference type="Google" id="ProtNLM"/>
    </source>
</evidence>